<organism evidence="3 4">
    <name type="scientific">Phaeodactylibacter xiamenensis</name>
    <dbReference type="NCBI Taxonomy" id="1524460"/>
    <lineage>
        <taxon>Bacteria</taxon>
        <taxon>Pseudomonadati</taxon>
        <taxon>Bacteroidota</taxon>
        <taxon>Saprospiria</taxon>
        <taxon>Saprospirales</taxon>
        <taxon>Haliscomenobacteraceae</taxon>
        <taxon>Phaeodactylibacter</taxon>
    </lineage>
</organism>
<evidence type="ECO:0000313" key="3">
    <source>
        <dbReference type="EMBL" id="KGE86464.1"/>
    </source>
</evidence>
<dbReference type="AlphaFoldDB" id="A0A098S284"/>
<feature type="coiled-coil region" evidence="1">
    <location>
        <begin position="57"/>
        <end position="84"/>
    </location>
</feature>
<keyword evidence="1" id="KW-0175">Coiled coil</keyword>
<evidence type="ECO:0000256" key="1">
    <source>
        <dbReference type="SAM" id="Coils"/>
    </source>
</evidence>
<name>A0A098S284_9BACT</name>
<feature type="compositionally biased region" description="Basic and acidic residues" evidence="2">
    <location>
        <begin position="8"/>
        <end position="20"/>
    </location>
</feature>
<dbReference type="STRING" id="1524460.IX84_22060"/>
<dbReference type="RefSeq" id="WP_044225335.1">
    <property type="nucleotide sequence ID" value="NZ_JBKAGJ010000026.1"/>
</dbReference>
<proteinExistence type="predicted"/>
<evidence type="ECO:0000256" key="2">
    <source>
        <dbReference type="SAM" id="MobiDB-lite"/>
    </source>
</evidence>
<accession>A0A098S284</accession>
<feature type="region of interest" description="Disordered" evidence="2">
    <location>
        <begin position="1"/>
        <end position="20"/>
    </location>
</feature>
<sequence length="198" mass="22376">MATTKQTGKTDKTFHQHNPTKSEHVEAFLRDFDTGKRGSALKLLNEDKVYIVDADFLERQAEHIKQLESNYETLEKALTEVREERDILLNGLYGIYSRFGFVVDAVKKGMAQKSPIKGSRLISGVMKAFNFKQSESIEEDIATGNIIVSVIASIRKNLHKITDNFGELGEQLTPGLKVLEKHEIVPPLNSMEIQEDEK</sequence>
<evidence type="ECO:0000313" key="4">
    <source>
        <dbReference type="Proteomes" id="UP000029736"/>
    </source>
</evidence>
<keyword evidence="4" id="KW-1185">Reference proteome</keyword>
<dbReference type="Proteomes" id="UP000029736">
    <property type="component" value="Unassembled WGS sequence"/>
</dbReference>
<gene>
    <name evidence="3" type="ORF">IX84_22060</name>
</gene>
<dbReference type="EMBL" id="JPOS01000079">
    <property type="protein sequence ID" value="KGE86464.1"/>
    <property type="molecule type" value="Genomic_DNA"/>
</dbReference>
<comment type="caution">
    <text evidence="3">The sequence shown here is derived from an EMBL/GenBank/DDBJ whole genome shotgun (WGS) entry which is preliminary data.</text>
</comment>
<reference evidence="3 4" key="1">
    <citation type="journal article" date="2014" name="Int. J. Syst. Evol. Microbiol.">
        <title>Phaeodactylibacter xiamenensis gen. nov., sp. nov., a member of the family Saprospiraceae isolated from the marine alga Phaeodactylum tricornutum.</title>
        <authorList>
            <person name="Chen Z.Jr."/>
            <person name="Lei X."/>
            <person name="Lai Q."/>
            <person name="Li Y."/>
            <person name="Zhang B."/>
            <person name="Zhang J."/>
            <person name="Zhang H."/>
            <person name="Yang L."/>
            <person name="Zheng W."/>
            <person name="Tian Y."/>
            <person name="Yu Z."/>
            <person name="Xu H.Jr."/>
            <person name="Zheng T."/>
        </authorList>
    </citation>
    <scope>NUCLEOTIDE SEQUENCE [LARGE SCALE GENOMIC DNA]</scope>
    <source>
        <strain evidence="3 4">KD52</strain>
    </source>
</reference>
<protein>
    <submittedName>
        <fullName evidence="3">Uncharacterized protein</fullName>
    </submittedName>
</protein>